<evidence type="ECO:0000259" key="7">
    <source>
        <dbReference type="Pfam" id="PF08281"/>
    </source>
</evidence>
<dbReference type="Gene3D" id="1.10.10.10">
    <property type="entry name" value="Winged helix-like DNA-binding domain superfamily/Winged helix DNA-binding domain"/>
    <property type="match status" value="1"/>
</dbReference>
<dbReference type="SUPFAM" id="SSF88946">
    <property type="entry name" value="Sigma2 domain of RNA polymerase sigma factors"/>
    <property type="match status" value="1"/>
</dbReference>
<dbReference type="PANTHER" id="PTHR43133">
    <property type="entry name" value="RNA POLYMERASE ECF-TYPE SIGMA FACTO"/>
    <property type="match status" value="1"/>
</dbReference>
<dbReference type="Pfam" id="PF08281">
    <property type="entry name" value="Sigma70_r4_2"/>
    <property type="match status" value="1"/>
</dbReference>
<feature type="domain" description="RNA polymerase sigma-70 region 2" evidence="6">
    <location>
        <begin position="20"/>
        <end position="79"/>
    </location>
</feature>
<evidence type="ECO:0000256" key="1">
    <source>
        <dbReference type="ARBA" id="ARBA00010641"/>
    </source>
</evidence>
<evidence type="ECO:0000256" key="2">
    <source>
        <dbReference type="ARBA" id="ARBA00023015"/>
    </source>
</evidence>
<dbReference type="KEGG" id="aori:SD37_29820"/>
<keyword evidence="5" id="KW-0804">Transcription</keyword>
<accession>A0A193C4Y2</accession>
<dbReference type="InterPro" id="IPR039425">
    <property type="entry name" value="RNA_pol_sigma-70-like"/>
</dbReference>
<dbReference type="RefSeq" id="WP_044855450.1">
    <property type="nucleotide sequence ID" value="NZ_CP016174.1"/>
</dbReference>
<dbReference type="eggNOG" id="COG1595">
    <property type="taxonomic scope" value="Bacteria"/>
</dbReference>
<dbReference type="Gene3D" id="1.10.1740.10">
    <property type="match status" value="1"/>
</dbReference>
<dbReference type="STRING" id="31958.SD37_29820"/>
<dbReference type="Pfam" id="PF04542">
    <property type="entry name" value="Sigma70_r2"/>
    <property type="match status" value="1"/>
</dbReference>
<dbReference type="EMBL" id="CP016174">
    <property type="protein sequence ID" value="ANN19405.1"/>
    <property type="molecule type" value="Genomic_DNA"/>
</dbReference>
<protein>
    <submittedName>
        <fullName evidence="8">RNA polymerase subunit sigma-24</fullName>
    </submittedName>
</protein>
<dbReference type="SUPFAM" id="SSF88659">
    <property type="entry name" value="Sigma3 and sigma4 domains of RNA polymerase sigma factors"/>
    <property type="match status" value="1"/>
</dbReference>
<dbReference type="AlphaFoldDB" id="A0A193C4Y2"/>
<dbReference type="InterPro" id="IPR007627">
    <property type="entry name" value="RNA_pol_sigma70_r2"/>
</dbReference>
<keyword evidence="3" id="KW-0731">Sigma factor</keyword>
<evidence type="ECO:0000256" key="5">
    <source>
        <dbReference type="ARBA" id="ARBA00023163"/>
    </source>
</evidence>
<dbReference type="PANTHER" id="PTHR43133:SF50">
    <property type="entry name" value="ECF RNA POLYMERASE SIGMA FACTOR SIGM"/>
    <property type="match status" value="1"/>
</dbReference>
<sequence>MRSGDDASFREFAREKALPLRRTAYLLCGDWHLAEDLVQTALIKLYRVWPKVRRKGPVDNYTRQILMRCWLDERRRPWRSRENRDGVVPEESVAPAGSADAGISDSLLRALAEVPPKQRAAVVLRYCADLPVAEVAVALRCSEGTVRSQAARGLDVLRAALKRQHDEAVSGRSA</sequence>
<proteinExistence type="inferred from homology"/>
<keyword evidence="9" id="KW-1185">Reference proteome</keyword>
<dbReference type="GO" id="GO:0003677">
    <property type="term" value="F:DNA binding"/>
    <property type="evidence" value="ECO:0007669"/>
    <property type="project" value="UniProtKB-KW"/>
</dbReference>
<evidence type="ECO:0000256" key="3">
    <source>
        <dbReference type="ARBA" id="ARBA00023082"/>
    </source>
</evidence>
<dbReference type="NCBIfam" id="TIGR02983">
    <property type="entry name" value="SigE-fam_strep"/>
    <property type="match status" value="1"/>
</dbReference>
<evidence type="ECO:0000256" key="4">
    <source>
        <dbReference type="ARBA" id="ARBA00023125"/>
    </source>
</evidence>
<keyword evidence="4" id="KW-0238">DNA-binding</keyword>
<dbReference type="InterPro" id="IPR013249">
    <property type="entry name" value="RNA_pol_sigma70_r4_t2"/>
</dbReference>
<dbReference type="Proteomes" id="UP000093695">
    <property type="component" value="Chromosome"/>
</dbReference>
<dbReference type="InterPro" id="IPR013325">
    <property type="entry name" value="RNA_pol_sigma_r2"/>
</dbReference>
<evidence type="ECO:0000313" key="9">
    <source>
        <dbReference type="Proteomes" id="UP000093695"/>
    </source>
</evidence>
<dbReference type="InterPro" id="IPR014325">
    <property type="entry name" value="RNA_pol_sigma-E_actinobac"/>
</dbReference>
<dbReference type="NCBIfam" id="TIGR02937">
    <property type="entry name" value="sigma70-ECF"/>
    <property type="match status" value="1"/>
</dbReference>
<dbReference type="InterPro" id="IPR036388">
    <property type="entry name" value="WH-like_DNA-bd_sf"/>
</dbReference>
<organism evidence="8 9">
    <name type="scientific">Amycolatopsis orientalis</name>
    <name type="common">Nocardia orientalis</name>
    <dbReference type="NCBI Taxonomy" id="31958"/>
    <lineage>
        <taxon>Bacteria</taxon>
        <taxon>Bacillati</taxon>
        <taxon>Actinomycetota</taxon>
        <taxon>Actinomycetes</taxon>
        <taxon>Pseudonocardiales</taxon>
        <taxon>Pseudonocardiaceae</taxon>
        <taxon>Amycolatopsis</taxon>
    </lineage>
</organism>
<keyword evidence="2" id="KW-0805">Transcription regulation</keyword>
<dbReference type="InterPro" id="IPR013324">
    <property type="entry name" value="RNA_pol_sigma_r3/r4-like"/>
</dbReference>
<name>A0A193C4Y2_AMYOR</name>
<dbReference type="CDD" id="cd06171">
    <property type="entry name" value="Sigma70_r4"/>
    <property type="match status" value="1"/>
</dbReference>
<reference evidence="8 9" key="1">
    <citation type="journal article" date="2015" name="Genome Announc.">
        <title>Draft Genome Sequence of Norvancomycin-Producing Strain Amycolatopsis orientalis CPCC200066.</title>
        <authorList>
            <person name="Lei X."/>
            <person name="Yuan F."/>
            <person name="Shi Y."/>
            <person name="Li X."/>
            <person name="Wang L."/>
            <person name="Hong B."/>
        </authorList>
    </citation>
    <scope>NUCLEOTIDE SEQUENCE [LARGE SCALE GENOMIC DNA]</scope>
    <source>
        <strain evidence="8 9">B-37</strain>
    </source>
</reference>
<comment type="similarity">
    <text evidence="1">Belongs to the sigma-70 factor family. ECF subfamily.</text>
</comment>
<feature type="domain" description="RNA polymerase sigma factor 70 region 4 type 2" evidence="7">
    <location>
        <begin position="105"/>
        <end position="154"/>
    </location>
</feature>
<dbReference type="GO" id="GO:0016987">
    <property type="term" value="F:sigma factor activity"/>
    <property type="evidence" value="ECO:0007669"/>
    <property type="project" value="UniProtKB-KW"/>
</dbReference>
<evidence type="ECO:0000259" key="6">
    <source>
        <dbReference type="Pfam" id="PF04542"/>
    </source>
</evidence>
<gene>
    <name evidence="8" type="ORF">SD37_29820</name>
</gene>
<dbReference type="GO" id="GO:0006352">
    <property type="term" value="P:DNA-templated transcription initiation"/>
    <property type="evidence" value="ECO:0007669"/>
    <property type="project" value="InterPro"/>
</dbReference>
<evidence type="ECO:0000313" key="8">
    <source>
        <dbReference type="EMBL" id="ANN19405.1"/>
    </source>
</evidence>
<dbReference type="InterPro" id="IPR014284">
    <property type="entry name" value="RNA_pol_sigma-70_dom"/>
</dbReference>